<sequence length="47" mass="5232">MRWSPTNPTVFPISNSTLIQWYQRNLSSFVIGSKTGTIFPNSPSVCA</sequence>
<keyword evidence="2" id="KW-1185">Reference proteome</keyword>
<gene>
    <name evidence="1" type="ORF">ZOSMA_320G00080</name>
</gene>
<protein>
    <submittedName>
        <fullName evidence="1">Uncharacterized protein</fullName>
    </submittedName>
</protein>
<organism evidence="1 2">
    <name type="scientific">Zostera marina</name>
    <name type="common">Eelgrass</name>
    <dbReference type="NCBI Taxonomy" id="29655"/>
    <lineage>
        <taxon>Eukaryota</taxon>
        <taxon>Viridiplantae</taxon>
        <taxon>Streptophyta</taxon>
        <taxon>Embryophyta</taxon>
        <taxon>Tracheophyta</taxon>
        <taxon>Spermatophyta</taxon>
        <taxon>Magnoliopsida</taxon>
        <taxon>Liliopsida</taxon>
        <taxon>Zosteraceae</taxon>
        <taxon>Zostera</taxon>
    </lineage>
</organism>
<evidence type="ECO:0000313" key="2">
    <source>
        <dbReference type="Proteomes" id="UP000036987"/>
    </source>
</evidence>
<evidence type="ECO:0000313" key="1">
    <source>
        <dbReference type="EMBL" id="KMZ65409.1"/>
    </source>
</evidence>
<proteinExistence type="predicted"/>
<dbReference type="EMBL" id="LFYR01001035">
    <property type="protein sequence ID" value="KMZ65409.1"/>
    <property type="molecule type" value="Genomic_DNA"/>
</dbReference>
<accession>A0A0K9P8U8</accession>
<name>A0A0K9P8U8_ZOSMR</name>
<dbReference type="Proteomes" id="UP000036987">
    <property type="component" value="Unassembled WGS sequence"/>
</dbReference>
<reference evidence="2" key="1">
    <citation type="journal article" date="2016" name="Nature">
        <title>The genome of the seagrass Zostera marina reveals angiosperm adaptation to the sea.</title>
        <authorList>
            <person name="Olsen J.L."/>
            <person name="Rouze P."/>
            <person name="Verhelst B."/>
            <person name="Lin Y.-C."/>
            <person name="Bayer T."/>
            <person name="Collen J."/>
            <person name="Dattolo E."/>
            <person name="De Paoli E."/>
            <person name="Dittami S."/>
            <person name="Maumus F."/>
            <person name="Michel G."/>
            <person name="Kersting A."/>
            <person name="Lauritano C."/>
            <person name="Lohaus R."/>
            <person name="Toepel M."/>
            <person name="Tonon T."/>
            <person name="Vanneste K."/>
            <person name="Amirebrahimi M."/>
            <person name="Brakel J."/>
            <person name="Bostroem C."/>
            <person name="Chovatia M."/>
            <person name="Grimwood J."/>
            <person name="Jenkins J.W."/>
            <person name="Jueterbock A."/>
            <person name="Mraz A."/>
            <person name="Stam W.T."/>
            <person name="Tice H."/>
            <person name="Bornberg-Bauer E."/>
            <person name="Green P.J."/>
            <person name="Pearson G.A."/>
            <person name="Procaccini G."/>
            <person name="Duarte C.M."/>
            <person name="Schmutz J."/>
            <person name="Reusch T.B.H."/>
            <person name="Van de Peer Y."/>
        </authorList>
    </citation>
    <scope>NUCLEOTIDE SEQUENCE [LARGE SCALE GENOMIC DNA]</scope>
    <source>
        <strain evidence="2">cv. Finnish</strain>
    </source>
</reference>
<dbReference type="AlphaFoldDB" id="A0A0K9P8U8"/>
<comment type="caution">
    <text evidence="1">The sequence shown here is derived from an EMBL/GenBank/DDBJ whole genome shotgun (WGS) entry which is preliminary data.</text>
</comment>